<evidence type="ECO:0000256" key="3">
    <source>
        <dbReference type="ARBA" id="ARBA00022989"/>
    </source>
</evidence>
<feature type="compositionally biased region" description="Polar residues" evidence="6">
    <location>
        <begin position="2112"/>
        <end position="2121"/>
    </location>
</feature>
<feature type="compositionally biased region" description="Basic and acidic residues" evidence="6">
    <location>
        <begin position="1533"/>
        <end position="1549"/>
    </location>
</feature>
<feature type="compositionally biased region" description="Polar residues" evidence="6">
    <location>
        <begin position="2448"/>
        <end position="2461"/>
    </location>
</feature>
<feature type="transmembrane region" description="Helical" evidence="7">
    <location>
        <begin position="976"/>
        <end position="999"/>
    </location>
</feature>
<dbReference type="InterPro" id="IPR057244">
    <property type="entry name" value="GAIN_B"/>
</dbReference>
<evidence type="ECO:0000256" key="5">
    <source>
        <dbReference type="ARBA" id="ARBA00023157"/>
    </source>
</evidence>
<feature type="domain" description="G-protein coupled receptors family 2 profile 2" evidence="10">
    <location>
        <begin position="974"/>
        <end position="1202"/>
    </location>
</feature>
<feature type="compositionally biased region" description="Polar residues" evidence="6">
    <location>
        <begin position="2052"/>
        <end position="2067"/>
    </location>
</feature>
<feature type="region of interest" description="Disordered" evidence="6">
    <location>
        <begin position="1514"/>
        <end position="1563"/>
    </location>
</feature>
<feature type="compositionally biased region" description="Basic and acidic residues" evidence="6">
    <location>
        <begin position="1836"/>
        <end position="1853"/>
    </location>
</feature>
<accession>A0ABM0M8X8</accession>
<feature type="compositionally biased region" description="Basic residues" evidence="6">
    <location>
        <begin position="1741"/>
        <end position="1751"/>
    </location>
</feature>
<feature type="region of interest" description="Disordered" evidence="6">
    <location>
        <begin position="1623"/>
        <end position="1680"/>
    </location>
</feature>
<evidence type="ECO:0000256" key="2">
    <source>
        <dbReference type="ARBA" id="ARBA00022692"/>
    </source>
</evidence>
<feature type="domain" description="F5/8 type C" evidence="8">
    <location>
        <begin position="342"/>
        <end position="495"/>
    </location>
</feature>
<dbReference type="PANTHER" id="PTHR24543:SF325">
    <property type="entry name" value="F5_8 TYPE C DOMAIN-CONTAINING PROTEIN"/>
    <property type="match status" value="1"/>
</dbReference>
<dbReference type="Gene3D" id="2.60.220.50">
    <property type="match status" value="1"/>
</dbReference>
<feature type="transmembrane region" description="Helical" evidence="7">
    <location>
        <begin position="1077"/>
        <end position="1097"/>
    </location>
</feature>
<dbReference type="GeneID" id="100376213"/>
<feature type="domain" description="F5/8 type C" evidence="8">
    <location>
        <begin position="500"/>
        <end position="646"/>
    </location>
</feature>
<feature type="compositionally biased region" description="Basic and acidic residues" evidence="6">
    <location>
        <begin position="1778"/>
        <end position="1820"/>
    </location>
</feature>
<feature type="transmembrane region" description="Helical" evidence="7">
    <location>
        <begin position="1163"/>
        <end position="1183"/>
    </location>
</feature>
<evidence type="ECO:0000256" key="7">
    <source>
        <dbReference type="SAM" id="Phobius"/>
    </source>
</evidence>
<feature type="transmembrane region" description="Helical" evidence="7">
    <location>
        <begin position="12"/>
        <end position="33"/>
    </location>
</feature>
<dbReference type="PROSITE" id="PS50022">
    <property type="entry name" value="FA58C_3"/>
    <property type="match status" value="4"/>
</dbReference>
<comment type="subcellular location">
    <subcellularLocation>
        <location evidence="1">Membrane</location>
        <topology evidence="1">Multi-pass membrane protein</topology>
    </subcellularLocation>
</comment>
<feature type="compositionally biased region" description="Polar residues" evidence="6">
    <location>
        <begin position="1885"/>
        <end position="1903"/>
    </location>
</feature>
<reference evidence="12" key="1">
    <citation type="submission" date="2025-08" db="UniProtKB">
        <authorList>
            <consortium name="RefSeq"/>
        </authorList>
    </citation>
    <scope>IDENTIFICATION</scope>
    <source>
        <tissue evidence="12">Testes</tissue>
    </source>
</reference>
<feature type="compositionally biased region" description="Basic and acidic residues" evidence="6">
    <location>
        <begin position="1752"/>
        <end position="1770"/>
    </location>
</feature>
<feature type="region of interest" description="Disordered" evidence="6">
    <location>
        <begin position="1963"/>
        <end position="2008"/>
    </location>
</feature>
<feature type="domain" description="F5/8 type C" evidence="8">
    <location>
        <begin position="182"/>
        <end position="340"/>
    </location>
</feature>
<dbReference type="PROSITE" id="PS50261">
    <property type="entry name" value="G_PROTEIN_RECEP_F2_4"/>
    <property type="match status" value="1"/>
</dbReference>
<dbReference type="InterPro" id="IPR017981">
    <property type="entry name" value="GPCR_2-like_7TM"/>
</dbReference>
<dbReference type="CDD" id="cd00057">
    <property type="entry name" value="FA58C"/>
    <property type="match status" value="3"/>
</dbReference>
<dbReference type="Gene3D" id="1.20.1070.10">
    <property type="entry name" value="Rhodopsin 7-helix transmembrane proteins"/>
    <property type="match status" value="1"/>
</dbReference>
<keyword evidence="11" id="KW-1185">Reference proteome</keyword>
<dbReference type="InterPro" id="IPR000421">
    <property type="entry name" value="FA58C"/>
</dbReference>
<dbReference type="SUPFAM" id="SSF49785">
    <property type="entry name" value="Galactose-binding domain-like"/>
    <property type="match status" value="4"/>
</dbReference>
<dbReference type="SMART" id="SM00303">
    <property type="entry name" value="GPS"/>
    <property type="match status" value="1"/>
</dbReference>
<feature type="domain" description="F5/8 type C" evidence="8">
    <location>
        <begin position="28"/>
        <end position="175"/>
    </location>
</feature>
<evidence type="ECO:0000256" key="4">
    <source>
        <dbReference type="ARBA" id="ARBA00023136"/>
    </source>
</evidence>
<sequence>MVNLRRFWKECVFTLEILMCFIYGTFVFAQVPLGMEDETILDSQLSASTFTVNHDATKSRLRSSGPETAWCAGNLDDSQWLEIQFHELVTVTGISTQGREEADEWTETYRLSYKTYEYWQFYTDDGGDHEVFTGNTDRDTVVPNSLPRAVEAEAIRIHPLGYIGGMCLRVEVIGYRMGPPKAVILPLGITSGAILDAQLTASSVLNDGITYEAFKSRIGTTHGTSAQGWCGIELAGEWIQADLLVPVWVTSIRIKMGKTNDNTNSFIRSFYVLHSNDGTHFENALSARNNNENFDGVTGTLLSDVTRDLLEPVFARYIRVEAYTSDHQCCTLWEINGYSVPDIGEALGMENNIITDSQVTASSQSATSAPERGRLNYMNGDGMSAWCAQTNDANQWLQVDFGAPSRVTGVTVQGRGDTSSDEFVTSFSITYSHDGINWSPYLTDTGQQKVFPGSYDKDTPVTNPLLHNYLAAQYTRLHPVTWQTAICMRIELLGYSNPDVTTPRYDDFGVNANDMTIPTSSISASSEYDGTQIADSGRLFDDVSAWRPANNDMTPWLRVNLGTTAMVTGLITQGHPVVSSWVSAYQLTYSEDEVEWFSYTANISSNYDKNTALVAMLISPVRSQYVQVNVVNSQTAATLRLEILGYPAAPLYSTTVPTPELTSNDRIQIIQQATQISPIYGSVMYNNDVLDVINDEALYKIKEIIQDKETWTLLELQEVIAILGVCADTQDVDNFFSISDSVLGLDLSKVTDSQTMINEMHSNIMKGMEGFAESIATNMIGNEVTMDGVNIDIRITTLSPDDVDPSLNLLTVYDQTEDNSITIHLTDTSTAQIGNEDVKLSVIVYKNMHNIIGGKMEGGQAEVDAAIETSVVSNVVSYIIVGGGVDVASYVNEENPMYLNFVNAQEPPDEHVDICVYWEFHESLPGGIWSTDGCELYSSTSLDTTCRCSHLTNFAVLMQTTTDRAISDSHSLALELITYIGTISSIISLLFSILVYAYLRLLKNQRIILHANLALSLAIAQLIYISGIGATFNQGLCTSIAVVLHYFFLVSFMWMLLEGVQLYTKSVHVFGQGIRTWVFMLLGWGIPVIIVGISFPIRPEEYGTEDRCWLSTEKGLIWAFVVPVLVVIAVNIFVLIMVIRVFMTLKANADKTEKERMKAGMRAILMLQPLLGLTWFFGFISSYDPSLLFNYLFVIFNSLQDLTKINVEEKKKAHPNDTSASISAPRLSLLSNNASPYTLNANGKVPEDKSVFHRTDERISQHVKYGLAPRNINYHVNYAGYPPEATRSRSRLHRFVFRKNGKEKNTSNRKKWANETRDRDVLLAVDASYDGQEHYDRDSFKFTDWVFGETDTDIVDDIQVYAKNVRKEVPLRRSASMNAPRCRQNILSLKRSSSFRIDSQGNSEESSGACSDWDTGSDFTANTVGYNPVLTSNSSLLNITKINKPLLQKLREEIPLREMKRAASISTLCSNTNIDNSSCLSTDSGFYTASTHVFEKRQLNDDTSLGNTVKLASKTNVKKKKGRSLFGGKSKKKGSDSESESKTDAEHGVAKNGGLTADGGKHADESKDVLSATLKNEKLGNNVKNVKSNSCKVDRTPNSATLGAGGCTVQRTDVPLHGAMHMSKSGANSADSTENKTGKSATIAKKGASHDSGKKTRIPVKNIASSSTSSQTPKSTMTDKHLPIAVSPGKMLHNGTENRAVVGKRNENQFLRGGSLREKQKKDQETKSLQRMNSLPLKKMNGSKKKHKKELKKLACLEESSKTQDGKEITQGKLNTKNNDKAGLKHCDTLKEKDKNGKKSNKSKDVLHGTEKTAVSKKETTNSGKVPDVPNQQNGTKKEQNIKHKQRSSENMHVKSLGDSSQNCNVKQVKRSLVKVPALPTTTTTGEVEINSDQNQLRKTTPSKLPKPRGVLTPPRKDIYKAASVSGTNSSHKDKISVKYPGSHVTVPGNFATASVSLHDEGVDGKKTRQRKVANKVARPRAQMSSLKGVSNTYRNTSPSVKGDPACPPDMQSADQEMNLHVLNSEVLNRSACKGSNKSPEDSMKKGVVASTDLTKVQKNSVKQSDCCNRYPPISHSRDIAKSVHPQGHVFSNKRVQHHSSVKSAQLGGSPGTLTIGNTSAPVRKDSEHSDSNLADVNEQTKCSDNVLTNTDIDCQDNEPLYILKHAQSISLNDLLDESNMESDTDSTLDCNSEVQGVATNIYSSPGEMSQITRTMAASDINADYIKDGVHGSQETEYHKINQPLVSLKPTNNFSDTGVSKHVVNINKNAVGGDEHGSDQCTIRPEIMNSVLDSCTSSDQEGTQRQTCSKIQSVSTTVKKSQYLHVQHELPLSGRSEVFDRLQGNSGSPVCDTAETVDKVCEGNTTELLDSQNTAEIDENENQVGPSRLILHPSLVQQERVQKKYVMIKDKLLNEENSSIRSSRLPQYVNKNNFHKSIPTKPKISPCPTLQSKKSPDSSKVQRNRLVNEAYKQGGTAKSVDSCSQSSPPLIAECPTTPVAIHVVDESKNMAENETFNARHGLTEVSSTGRSCMTVTPSSISPIIDQESAERLSCQMQELPRERNEQLVLRKQLGKPSGVYNPYTPALIDFYGKLTSLIDIVLSDIGCDNSGILILNLQMYI</sequence>
<evidence type="ECO:0000313" key="12">
    <source>
        <dbReference type="RefSeq" id="XP_006816469.1"/>
    </source>
</evidence>
<feature type="region of interest" description="Disordered" evidence="6">
    <location>
        <begin position="1703"/>
        <end position="1862"/>
    </location>
</feature>
<keyword evidence="5" id="KW-1015">Disulfide bond</keyword>
<dbReference type="PRINTS" id="PR00249">
    <property type="entry name" value="GPCRSECRETIN"/>
</dbReference>
<keyword evidence="2 7" id="KW-0812">Transmembrane</keyword>
<feature type="region of interest" description="Disordered" evidence="6">
    <location>
        <begin position="1885"/>
        <end position="1915"/>
    </location>
</feature>
<evidence type="ECO:0000259" key="10">
    <source>
        <dbReference type="PROSITE" id="PS50261"/>
    </source>
</evidence>
<dbReference type="PROSITE" id="PS50221">
    <property type="entry name" value="GAIN_B"/>
    <property type="match status" value="1"/>
</dbReference>
<evidence type="ECO:0000256" key="6">
    <source>
        <dbReference type="SAM" id="MobiDB-lite"/>
    </source>
</evidence>
<dbReference type="Gene3D" id="2.60.120.260">
    <property type="entry name" value="Galactose-binding domain-like"/>
    <property type="match status" value="4"/>
</dbReference>
<feature type="transmembrane region" description="Helical" evidence="7">
    <location>
        <begin position="1011"/>
        <end position="1032"/>
    </location>
</feature>
<dbReference type="InterPro" id="IPR008979">
    <property type="entry name" value="Galactose-bd-like_sf"/>
</dbReference>
<feature type="domain" description="GAIN-B" evidence="9">
    <location>
        <begin position="794"/>
        <end position="964"/>
    </location>
</feature>
<dbReference type="SMART" id="SM00231">
    <property type="entry name" value="FA58C"/>
    <property type="match status" value="4"/>
</dbReference>
<dbReference type="Proteomes" id="UP000694865">
    <property type="component" value="Unplaced"/>
</dbReference>
<feature type="compositionally biased region" description="Polar residues" evidence="6">
    <location>
        <begin position="1983"/>
        <end position="2000"/>
    </location>
</feature>
<keyword evidence="3 7" id="KW-1133">Transmembrane helix</keyword>
<evidence type="ECO:0000259" key="8">
    <source>
        <dbReference type="PROSITE" id="PS50022"/>
    </source>
</evidence>
<dbReference type="PROSITE" id="PS01285">
    <property type="entry name" value="FA58C_1"/>
    <property type="match status" value="1"/>
</dbReference>
<protein>
    <submittedName>
        <fullName evidence="12">Uncharacterized protein LOC100376213</fullName>
    </submittedName>
</protein>
<gene>
    <name evidence="12" type="primary">LOC100376213</name>
</gene>
<evidence type="ECO:0000256" key="1">
    <source>
        <dbReference type="ARBA" id="ARBA00004141"/>
    </source>
</evidence>
<name>A0ABM0M8X8_SACKO</name>
<feature type="region of interest" description="Disordered" evidence="6">
    <location>
        <begin position="2031"/>
        <end position="2071"/>
    </location>
</feature>
<evidence type="ECO:0000313" key="11">
    <source>
        <dbReference type="Proteomes" id="UP000694865"/>
    </source>
</evidence>
<organism evidence="11 12">
    <name type="scientific">Saccoglossus kowalevskii</name>
    <name type="common">Acorn worm</name>
    <dbReference type="NCBI Taxonomy" id="10224"/>
    <lineage>
        <taxon>Eukaryota</taxon>
        <taxon>Metazoa</taxon>
        <taxon>Hemichordata</taxon>
        <taxon>Enteropneusta</taxon>
        <taxon>Harrimaniidae</taxon>
        <taxon>Saccoglossus</taxon>
    </lineage>
</organism>
<keyword evidence="4 7" id="KW-0472">Membrane</keyword>
<dbReference type="RefSeq" id="XP_006816469.1">
    <property type="nucleotide sequence ID" value="XM_006816406.1"/>
</dbReference>
<feature type="transmembrane region" description="Helical" evidence="7">
    <location>
        <begin position="1038"/>
        <end position="1057"/>
    </location>
</feature>
<dbReference type="Pfam" id="PF00754">
    <property type="entry name" value="F5_F8_type_C"/>
    <property type="match status" value="4"/>
</dbReference>
<evidence type="ECO:0000259" key="9">
    <source>
        <dbReference type="PROSITE" id="PS50221"/>
    </source>
</evidence>
<dbReference type="InterPro" id="IPR046338">
    <property type="entry name" value="GAIN_dom_sf"/>
</dbReference>
<feature type="compositionally biased region" description="Basic and acidic residues" evidence="6">
    <location>
        <begin position="1715"/>
        <end position="1728"/>
    </location>
</feature>
<feature type="region of interest" description="Disordered" evidence="6">
    <location>
        <begin position="2096"/>
        <end position="2138"/>
    </location>
</feature>
<feature type="transmembrane region" description="Helical" evidence="7">
    <location>
        <begin position="1117"/>
        <end position="1142"/>
    </location>
</feature>
<feature type="region of interest" description="Disordered" evidence="6">
    <location>
        <begin position="2434"/>
        <end position="2462"/>
    </location>
</feature>
<proteinExistence type="predicted"/>
<dbReference type="InterPro" id="IPR000832">
    <property type="entry name" value="GPCR_2_secretin-like"/>
</dbReference>
<dbReference type="InterPro" id="IPR000203">
    <property type="entry name" value="GPS"/>
</dbReference>
<feature type="compositionally biased region" description="Low complexity" evidence="6">
    <location>
        <begin position="1665"/>
        <end position="1676"/>
    </location>
</feature>
<dbReference type="Pfam" id="PF00002">
    <property type="entry name" value="7tm_2"/>
    <property type="match status" value="1"/>
</dbReference>
<dbReference type="Pfam" id="PF01825">
    <property type="entry name" value="GPS"/>
    <property type="match status" value="1"/>
</dbReference>
<dbReference type="PANTHER" id="PTHR24543">
    <property type="entry name" value="MULTICOPPER OXIDASE-RELATED"/>
    <property type="match status" value="1"/>
</dbReference>